<keyword evidence="1" id="KW-0812">Transmembrane</keyword>
<proteinExistence type="predicted"/>
<evidence type="ECO:0000313" key="3">
    <source>
        <dbReference type="Proteomes" id="UP000193335"/>
    </source>
</evidence>
<dbReference type="AlphaFoldDB" id="A0A1Y2JQ61"/>
<accession>A0A1Y2JQ61</accession>
<organism evidence="2 3">
    <name type="scientific">Bradyrhizobium japonicum</name>
    <dbReference type="NCBI Taxonomy" id="375"/>
    <lineage>
        <taxon>Bacteria</taxon>
        <taxon>Pseudomonadati</taxon>
        <taxon>Pseudomonadota</taxon>
        <taxon>Alphaproteobacteria</taxon>
        <taxon>Hyphomicrobiales</taxon>
        <taxon>Nitrobacteraceae</taxon>
        <taxon>Bradyrhizobium</taxon>
    </lineage>
</organism>
<evidence type="ECO:0000256" key="1">
    <source>
        <dbReference type="SAM" id="Phobius"/>
    </source>
</evidence>
<dbReference type="RefSeq" id="WP_085401192.1">
    <property type="nucleotide sequence ID" value="NZ_NAFL01000248.1"/>
</dbReference>
<dbReference type="EMBL" id="NAFL01000248">
    <property type="protein sequence ID" value="OSJ32578.1"/>
    <property type="molecule type" value="Genomic_DNA"/>
</dbReference>
<keyword evidence="1" id="KW-1133">Transmembrane helix</keyword>
<gene>
    <name evidence="2" type="ORF">BSZ19_18685</name>
</gene>
<name>A0A1Y2JQ61_BRAJP</name>
<feature type="transmembrane region" description="Helical" evidence="1">
    <location>
        <begin position="38"/>
        <end position="56"/>
    </location>
</feature>
<reference evidence="2 3" key="1">
    <citation type="submission" date="2017-03" db="EMBL/GenBank/DDBJ databases">
        <title>Whole genome sequences of fourteen strains of Bradyrhizobium canariense and one strain of Bradyrhizobium japonicum isolated from Lupinus (Papilionoideae: Genisteae) species in Algeria.</title>
        <authorList>
            <person name="Crovadore J."/>
            <person name="Chekireb D."/>
            <person name="Brachmann A."/>
            <person name="Chablais R."/>
            <person name="Cochard B."/>
            <person name="Lefort F."/>
        </authorList>
    </citation>
    <scope>NUCLEOTIDE SEQUENCE [LARGE SCALE GENOMIC DNA]</scope>
    <source>
        <strain evidence="2 3">UBMA197</strain>
    </source>
</reference>
<evidence type="ECO:0000313" key="2">
    <source>
        <dbReference type="EMBL" id="OSJ32578.1"/>
    </source>
</evidence>
<protein>
    <submittedName>
        <fullName evidence="2">Uncharacterized protein</fullName>
    </submittedName>
</protein>
<sequence length="72" mass="8472">MKHAAAPFAHDYQWRTFGHSIYRCCRTTSIWKGVQNWSLPWIVLIMAVSFTPLAIAELRRTWIRLRDVVARA</sequence>
<comment type="caution">
    <text evidence="2">The sequence shown here is derived from an EMBL/GenBank/DDBJ whole genome shotgun (WGS) entry which is preliminary data.</text>
</comment>
<dbReference type="Proteomes" id="UP000193335">
    <property type="component" value="Unassembled WGS sequence"/>
</dbReference>
<keyword evidence="1" id="KW-0472">Membrane</keyword>